<dbReference type="CDD" id="cd08977">
    <property type="entry name" value="SusD"/>
    <property type="match status" value="1"/>
</dbReference>
<reference evidence="9" key="1">
    <citation type="submission" date="2016-10" db="EMBL/GenBank/DDBJ databases">
        <authorList>
            <person name="Varghese N."/>
            <person name="Submissions S."/>
        </authorList>
    </citation>
    <scope>NUCLEOTIDE SEQUENCE [LARGE SCALE GENOMIC DNA]</scope>
    <source>
        <strain evidence="9">DSM 3695</strain>
    </source>
</reference>
<accession>A0A1I0R326</accession>
<evidence type="ECO:0000259" key="6">
    <source>
        <dbReference type="Pfam" id="PF07980"/>
    </source>
</evidence>
<keyword evidence="9" id="KW-1185">Reference proteome</keyword>
<dbReference type="AlphaFoldDB" id="A0A1I0R326"/>
<comment type="similarity">
    <text evidence="2">Belongs to the SusD family.</text>
</comment>
<organism evidence="8 9">
    <name type="scientific">Chitinophaga arvensicola</name>
    <dbReference type="NCBI Taxonomy" id="29529"/>
    <lineage>
        <taxon>Bacteria</taxon>
        <taxon>Pseudomonadati</taxon>
        <taxon>Bacteroidota</taxon>
        <taxon>Chitinophagia</taxon>
        <taxon>Chitinophagales</taxon>
        <taxon>Chitinophagaceae</taxon>
        <taxon>Chitinophaga</taxon>
    </lineage>
</organism>
<name>A0A1I0R326_9BACT</name>
<evidence type="ECO:0000259" key="7">
    <source>
        <dbReference type="Pfam" id="PF14322"/>
    </source>
</evidence>
<dbReference type="Pfam" id="PF07980">
    <property type="entry name" value="SusD_RagB"/>
    <property type="match status" value="1"/>
</dbReference>
<dbReference type="InterPro" id="IPR012944">
    <property type="entry name" value="SusD_RagB_dom"/>
</dbReference>
<evidence type="ECO:0000256" key="2">
    <source>
        <dbReference type="ARBA" id="ARBA00006275"/>
    </source>
</evidence>
<dbReference type="STRING" id="29529.SAMN04488122_2148"/>
<keyword evidence="5" id="KW-0998">Cell outer membrane</keyword>
<dbReference type="EMBL" id="FOJG01000001">
    <property type="protein sequence ID" value="SEW34783.1"/>
    <property type="molecule type" value="Genomic_DNA"/>
</dbReference>
<evidence type="ECO:0000313" key="9">
    <source>
        <dbReference type="Proteomes" id="UP000199310"/>
    </source>
</evidence>
<evidence type="ECO:0000256" key="1">
    <source>
        <dbReference type="ARBA" id="ARBA00004442"/>
    </source>
</evidence>
<comment type="subcellular location">
    <subcellularLocation>
        <location evidence="1">Cell outer membrane</location>
    </subcellularLocation>
</comment>
<dbReference type="Gene3D" id="1.25.40.390">
    <property type="match status" value="1"/>
</dbReference>
<sequence>MKWFKVCMICFGLVVTITGCKKFLDENSQSLQYADNWQRLQEVLVGDGYMPHLLPPFPTNSYKEQQKASYMSWLNVMDDDIAENVTGPAFFDGRQDYFGFFTWQANPFVSYNYGFNNDDSWSKFYVNINAVNVIAQKANDLKDNPEELKRIRGEALFLRAEYYFYMVNTYALAYNKKTATTDPGVPLKITEYIEDKFFTRSTVDSVYQQMVVDLKEAEGLLDGVQQTSIYHADVNAVNILQSRIYLYMQDWQNAAAAADKVIGRRAQLFNLAQYKPETSFFNSTSPEAIFTQGGNSMIFTSPLPQQVKVLMPSPDLMGLYQPQDLRLKAFFEQSSNGVYRYTKVYRSNTVTPVEILSDTYFMRNAEAYLNKAEAAAMLDQPAAANTALNTLRAARFLPANFTPVNLSGVPLVNFIRDERRRELCFEGHRWFDLKRYAVNEKYPFTKKIVHTWSDGVVGGAVIRATLTLEPGDPDYLLPIPPPAILFNQGTLAPNPARQDRTF</sequence>
<protein>
    <submittedName>
        <fullName evidence="8">Starch-binding associating with outer membrane</fullName>
    </submittedName>
</protein>
<feature type="domain" description="SusD-like N-terminal" evidence="7">
    <location>
        <begin position="116"/>
        <end position="246"/>
    </location>
</feature>
<dbReference type="InterPro" id="IPR011990">
    <property type="entry name" value="TPR-like_helical_dom_sf"/>
</dbReference>
<dbReference type="Proteomes" id="UP000199310">
    <property type="component" value="Unassembled WGS sequence"/>
</dbReference>
<dbReference type="Pfam" id="PF14322">
    <property type="entry name" value="SusD-like_3"/>
    <property type="match status" value="1"/>
</dbReference>
<dbReference type="SUPFAM" id="SSF48452">
    <property type="entry name" value="TPR-like"/>
    <property type="match status" value="1"/>
</dbReference>
<evidence type="ECO:0000256" key="5">
    <source>
        <dbReference type="ARBA" id="ARBA00023237"/>
    </source>
</evidence>
<proteinExistence type="inferred from homology"/>
<dbReference type="RefSeq" id="WP_177192112.1">
    <property type="nucleotide sequence ID" value="NZ_FOJG01000001.1"/>
</dbReference>
<dbReference type="InterPro" id="IPR033985">
    <property type="entry name" value="SusD-like_N"/>
</dbReference>
<dbReference type="GO" id="GO:0009279">
    <property type="term" value="C:cell outer membrane"/>
    <property type="evidence" value="ECO:0007669"/>
    <property type="project" value="UniProtKB-SubCell"/>
</dbReference>
<dbReference type="PROSITE" id="PS51257">
    <property type="entry name" value="PROKAR_LIPOPROTEIN"/>
    <property type="match status" value="1"/>
</dbReference>
<evidence type="ECO:0000256" key="4">
    <source>
        <dbReference type="ARBA" id="ARBA00023136"/>
    </source>
</evidence>
<evidence type="ECO:0000256" key="3">
    <source>
        <dbReference type="ARBA" id="ARBA00022729"/>
    </source>
</evidence>
<feature type="domain" description="RagB/SusD" evidence="6">
    <location>
        <begin position="333"/>
        <end position="484"/>
    </location>
</feature>
<gene>
    <name evidence="8" type="ORF">SAMN04488122_2148</name>
</gene>
<evidence type="ECO:0000313" key="8">
    <source>
        <dbReference type="EMBL" id="SEW34783.1"/>
    </source>
</evidence>
<keyword evidence="4" id="KW-0472">Membrane</keyword>
<keyword evidence="3" id="KW-0732">Signal</keyword>